<gene>
    <name evidence="2" type="ORF">ACF05T_28050</name>
</gene>
<feature type="compositionally biased region" description="Low complexity" evidence="1">
    <location>
        <begin position="634"/>
        <end position="646"/>
    </location>
</feature>
<evidence type="ECO:0000313" key="3">
    <source>
        <dbReference type="Proteomes" id="UP001603013"/>
    </source>
</evidence>
<accession>A0ABW6YJ94</accession>
<reference evidence="2 3" key="1">
    <citation type="submission" date="2024-10" db="EMBL/GenBank/DDBJ databases">
        <title>The Natural Products Discovery Center: Release of the First 8490 Sequenced Strains for Exploring Actinobacteria Biosynthetic Diversity.</title>
        <authorList>
            <person name="Kalkreuter E."/>
            <person name="Kautsar S.A."/>
            <person name="Yang D."/>
            <person name="Bader C.D."/>
            <person name="Teijaro C.N."/>
            <person name="Fluegel L."/>
            <person name="Davis C.M."/>
            <person name="Simpson J.R."/>
            <person name="Lauterbach L."/>
            <person name="Steele A.D."/>
            <person name="Gui C."/>
            <person name="Meng S."/>
            <person name="Li G."/>
            <person name="Viehrig K."/>
            <person name="Ye F."/>
            <person name="Su P."/>
            <person name="Kiefer A.F."/>
            <person name="Nichols A."/>
            <person name="Cepeda A.J."/>
            <person name="Yan W."/>
            <person name="Fan B."/>
            <person name="Jiang Y."/>
            <person name="Adhikari A."/>
            <person name="Zheng C.-J."/>
            <person name="Schuster L."/>
            <person name="Cowan T.M."/>
            <person name="Smanski M.J."/>
            <person name="Chevrette M.G."/>
            <person name="De Carvalho L.P.S."/>
            <person name="Shen B."/>
        </authorList>
    </citation>
    <scope>NUCLEOTIDE SEQUENCE [LARGE SCALE GENOMIC DNA]</scope>
    <source>
        <strain evidence="2 3">NPDC015755</strain>
    </source>
</reference>
<comment type="caution">
    <text evidence="2">The sequence shown here is derived from an EMBL/GenBank/DDBJ whole genome shotgun (WGS) entry which is preliminary data.</text>
</comment>
<organism evidence="2 3">
    <name type="scientific">Streptomyces lateritius</name>
    <dbReference type="NCBI Taxonomy" id="67313"/>
    <lineage>
        <taxon>Bacteria</taxon>
        <taxon>Bacillati</taxon>
        <taxon>Actinomycetota</taxon>
        <taxon>Actinomycetes</taxon>
        <taxon>Kitasatosporales</taxon>
        <taxon>Streptomycetaceae</taxon>
        <taxon>Streptomyces</taxon>
    </lineage>
</organism>
<dbReference type="EMBL" id="JBIBSM010000018">
    <property type="protein sequence ID" value="MFF8279914.1"/>
    <property type="molecule type" value="Genomic_DNA"/>
</dbReference>
<name>A0ABW6YJ94_9ACTN</name>
<evidence type="ECO:0000256" key="1">
    <source>
        <dbReference type="SAM" id="MobiDB-lite"/>
    </source>
</evidence>
<dbReference type="Proteomes" id="UP001603013">
    <property type="component" value="Unassembled WGS sequence"/>
</dbReference>
<dbReference type="RefSeq" id="WP_391936825.1">
    <property type="nucleotide sequence ID" value="NZ_JBIBSM010000018.1"/>
</dbReference>
<protein>
    <submittedName>
        <fullName evidence="2">Uncharacterized protein</fullName>
    </submittedName>
</protein>
<keyword evidence="3" id="KW-1185">Reference proteome</keyword>
<feature type="region of interest" description="Disordered" evidence="1">
    <location>
        <begin position="607"/>
        <end position="681"/>
    </location>
</feature>
<sequence>MPGAEERASYLLDGEALLSDDGRITSTPQAKTVAIQALAQRMRASTPELVLAAMGLVVGNDMAARLGDGHYVLVPHNEQYPSMGADVLHTDELNPDNPRHTAGSVVPMDSPEADTLIRWIAVSELMGSWSYGSNNNIRVLALQQAAREEFGLDDALEWKLEPKVAFAVGLELDYNRRALRDFLRTQYDMTQEILRARGITHVLSYRALSWPEGAQQPAWANESFLGQYVDARARPLASWSADRQIVADWLEQRGAGGVVLATRTPARDILALPTTGIGYFDQKEWVLLPGDHRAVLDGVFTPVPGAAPRMTTNASAVSLGAPVLQTPTADEQPTAPTASSETASPLQWRTPVITQPLNPAHPLDRQVQRVLAGAEQPPEWWLRDDSGYAISQRDLDFLGIAPIQIRWLLTAEAPMGMTPALYQQFGTEMLEALTRDGVDPSQVDIRLKGTGADFFSGLHKTLPREEDLTGRPEAARRMTEWFEGSSQRPLRPPYDAMWRLGLEPKPSDLDLDINSTAIVRAAREHWRAAHPDRYPGDFMGGHGYLDKQALVGTLPALAAWAVKWEEKLGRPISLGVFESSGPFDATVLGRALSSHFKENDWIIHTPDRPMTWQAPRSRVPGPPSAGTVGPPRPSAAAARSRSTTSARKPEPKRGPAQETGSQRQPPRYRPDGPRAGRGRSR</sequence>
<feature type="region of interest" description="Disordered" evidence="1">
    <location>
        <begin position="326"/>
        <end position="345"/>
    </location>
</feature>
<proteinExistence type="predicted"/>
<evidence type="ECO:0000313" key="2">
    <source>
        <dbReference type="EMBL" id="MFF8279914.1"/>
    </source>
</evidence>